<protein>
    <submittedName>
        <fullName evidence="2">Uncharacterized protein</fullName>
    </submittedName>
</protein>
<accession>A0ABU1Z3S5</accession>
<gene>
    <name evidence="2" type="ORF">J2X16_000424</name>
</gene>
<name>A0ABU1Z3S5_9BURK</name>
<dbReference type="RefSeq" id="WP_235538408.1">
    <property type="nucleotide sequence ID" value="NZ_JAVDXQ010000001.1"/>
</dbReference>
<evidence type="ECO:0000256" key="1">
    <source>
        <dbReference type="SAM" id="MobiDB-lite"/>
    </source>
</evidence>
<evidence type="ECO:0000313" key="3">
    <source>
        <dbReference type="Proteomes" id="UP001180536"/>
    </source>
</evidence>
<dbReference type="Proteomes" id="UP001180536">
    <property type="component" value="Unassembled WGS sequence"/>
</dbReference>
<feature type="region of interest" description="Disordered" evidence="1">
    <location>
        <begin position="1"/>
        <end position="23"/>
    </location>
</feature>
<comment type="caution">
    <text evidence="2">The sequence shown here is derived from an EMBL/GenBank/DDBJ whole genome shotgun (WGS) entry which is preliminary data.</text>
</comment>
<sequence>MSQLQNKPRLAEMDQPDAFGAAAQSSAQATHLLHFEPLTAGDAGLDVPCDPQGRVGLDALGDKLRNDYFFARTLIGRLFAAPTVRHVARATARA</sequence>
<keyword evidence="3" id="KW-1185">Reference proteome</keyword>
<organism evidence="2 3">
    <name type="scientific">Pelomonas aquatica</name>
    <dbReference type="NCBI Taxonomy" id="431058"/>
    <lineage>
        <taxon>Bacteria</taxon>
        <taxon>Pseudomonadati</taxon>
        <taxon>Pseudomonadota</taxon>
        <taxon>Betaproteobacteria</taxon>
        <taxon>Burkholderiales</taxon>
        <taxon>Sphaerotilaceae</taxon>
        <taxon>Roseateles</taxon>
    </lineage>
</organism>
<reference evidence="2 3" key="1">
    <citation type="submission" date="2023-07" db="EMBL/GenBank/DDBJ databases">
        <title>Sorghum-associated microbial communities from plants grown in Nebraska, USA.</title>
        <authorList>
            <person name="Schachtman D."/>
        </authorList>
    </citation>
    <scope>NUCLEOTIDE SEQUENCE [LARGE SCALE GENOMIC DNA]</scope>
    <source>
        <strain evidence="2 3">BE310</strain>
    </source>
</reference>
<proteinExistence type="predicted"/>
<evidence type="ECO:0000313" key="2">
    <source>
        <dbReference type="EMBL" id="MDR7295103.1"/>
    </source>
</evidence>
<dbReference type="EMBL" id="JAVDXQ010000001">
    <property type="protein sequence ID" value="MDR7295103.1"/>
    <property type="molecule type" value="Genomic_DNA"/>
</dbReference>